<dbReference type="EMBL" id="MH588546">
    <property type="protein sequence ID" value="AXQ69220.1"/>
    <property type="molecule type" value="Genomic_DNA"/>
</dbReference>
<evidence type="ECO:0000313" key="1">
    <source>
        <dbReference type="EMBL" id="AXQ69220.1"/>
    </source>
</evidence>
<reference evidence="1 2" key="2">
    <citation type="submission" date="2018-09" db="EMBL/GenBank/DDBJ databases">
        <title>Giant CbK-like Caulobacter bacteriophages have genetically divergent genomes.</title>
        <authorList>
            <person name="Wilson K."/>
            <person name="Ely B."/>
        </authorList>
    </citation>
    <scope>NUCLEOTIDE SEQUENCE [LARGE SCALE GENOMIC DNA]</scope>
</reference>
<evidence type="ECO:0000313" key="2">
    <source>
        <dbReference type="Proteomes" id="UP000259421"/>
    </source>
</evidence>
<name>A0A385EC41_9CAUD</name>
<accession>A0A385EC41</accession>
<keyword evidence="1" id="KW-0418">Kinase</keyword>
<dbReference type="SUPFAM" id="SSF52540">
    <property type="entry name" value="P-loop containing nucleoside triphosphate hydrolases"/>
    <property type="match status" value="1"/>
</dbReference>
<gene>
    <name evidence="1" type="ORF">CcrBL9_gp196</name>
</gene>
<reference evidence="2" key="1">
    <citation type="submission" date="2018-07" db="EMBL/GenBank/DDBJ databases">
        <title>Giant CbK-like Caulobacter bacteriophages have genetically divergent genomes.</title>
        <authorList>
            <person name="Wilson K.M."/>
            <person name="Ely B."/>
        </authorList>
    </citation>
    <scope>NUCLEOTIDE SEQUENCE [LARGE SCALE GENOMIC DNA]</scope>
</reference>
<dbReference type="GO" id="GO:0016301">
    <property type="term" value="F:kinase activity"/>
    <property type="evidence" value="ECO:0007669"/>
    <property type="project" value="UniProtKB-KW"/>
</dbReference>
<protein>
    <submittedName>
        <fullName evidence="1">Putative dNMP kinase</fullName>
    </submittedName>
</protein>
<keyword evidence="1" id="KW-0808">Transferase</keyword>
<proteinExistence type="predicted"/>
<organism evidence="1 2">
    <name type="scientific">Caulobacter phage CcrBL9</name>
    <dbReference type="NCBI Taxonomy" id="2283270"/>
    <lineage>
        <taxon>Viruses</taxon>
        <taxon>Duplodnaviria</taxon>
        <taxon>Heunggongvirae</taxon>
        <taxon>Uroviricota</taxon>
        <taxon>Caudoviricetes</taxon>
        <taxon>Jeanschmidtviridae</taxon>
        <taxon>Bertelyvirus</taxon>
        <taxon>Bertelyvirus BL9</taxon>
    </lineage>
</organism>
<dbReference type="Proteomes" id="UP000259421">
    <property type="component" value="Segment"/>
</dbReference>
<dbReference type="Gene3D" id="3.40.50.300">
    <property type="entry name" value="P-loop containing nucleotide triphosphate hydrolases"/>
    <property type="match status" value="1"/>
</dbReference>
<sequence>MQIIAFNGKRGAGKDTAADVLVEQGYTRFALTDLTKAIVRDVFGVTVEEQTDRVLKETRLKRYPYKSPRELDRLVAEEMFREVFDPDVWCHYAVREIRKLKAAGVKKIVIPDVRRPNEAAFLRDAFESAVTIIKIVNPRLRNNDSHPSETEVDDVVPNITIYNERAVNDLKQAVLAITED</sequence>
<dbReference type="InterPro" id="IPR027417">
    <property type="entry name" value="P-loop_NTPase"/>
</dbReference>
<keyword evidence="2" id="KW-1185">Reference proteome</keyword>
<dbReference type="Pfam" id="PF21448">
    <property type="entry name" value="DNMK"/>
    <property type="match status" value="1"/>
</dbReference>
<dbReference type="InterPro" id="IPR048444">
    <property type="entry name" value="DNMK"/>
</dbReference>